<dbReference type="GO" id="GO:0004672">
    <property type="term" value="F:protein kinase activity"/>
    <property type="evidence" value="ECO:0007669"/>
    <property type="project" value="UniProtKB-ARBA"/>
</dbReference>
<dbReference type="InterPro" id="IPR037522">
    <property type="entry name" value="HD_GYP_dom"/>
</dbReference>
<keyword evidence="2" id="KW-0597">Phosphoprotein</keyword>
<dbReference type="SMART" id="SM00073">
    <property type="entry name" value="HPT"/>
    <property type="match status" value="1"/>
</dbReference>
<evidence type="ECO:0000256" key="1">
    <source>
        <dbReference type="ARBA" id="ARBA00023012"/>
    </source>
</evidence>
<dbReference type="InterPro" id="IPR003607">
    <property type="entry name" value="HD/PDEase_dom"/>
</dbReference>
<reference evidence="5" key="1">
    <citation type="submission" date="2021-03" db="EMBL/GenBank/DDBJ databases">
        <title>novel species isolated from a fishpond in China.</title>
        <authorList>
            <person name="Lu H."/>
            <person name="Cai Z."/>
        </authorList>
    </citation>
    <scope>NUCLEOTIDE SEQUENCE</scope>
    <source>
        <strain evidence="5">JCM 30855</strain>
    </source>
</reference>
<proteinExistence type="predicted"/>
<dbReference type="CDD" id="cd00077">
    <property type="entry name" value="HDc"/>
    <property type="match status" value="1"/>
</dbReference>
<comment type="caution">
    <text evidence="5">The sequence shown here is derived from an EMBL/GenBank/DDBJ whole genome shotgun (WGS) entry which is preliminary data.</text>
</comment>
<keyword evidence="1" id="KW-0902">Two-component regulatory system</keyword>
<dbReference type="SUPFAM" id="SSF47226">
    <property type="entry name" value="Histidine-containing phosphotransfer domain, HPT domain"/>
    <property type="match status" value="1"/>
</dbReference>
<dbReference type="GO" id="GO:0000160">
    <property type="term" value="P:phosphorelay signal transduction system"/>
    <property type="evidence" value="ECO:0007669"/>
    <property type="project" value="UniProtKB-KW"/>
</dbReference>
<dbReference type="AlphaFoldDB" id="A0A939DL49"/>
<dbReference type="PANTHER" id="PTHR43155:SF2">
    <property type="entry name" value="CYCLIC DI-GMP PHOSPHODIESTERASE PA4108"/>
    <property type="match status" value="1"/>
</dbReference>
<evidence type="ECO:0000259" key="3">
    <source>
        <dbReference type="PROSITE" id="PS50894"/>
    </source>
</evidence>
<gene>
    <name evidence="5" type="ORF">J0A66_01390</name>
</gene>
<protein>
    <submittedName>
        <fullName evidence="5">HD domain-containing protein</fullName>
    </submittedName>
</protein>
<feature type="domain" description="HD-GYP" evidence="4">
    <location>
        <begin position="187"/>
        <end position="383"/>
    </location>
</feature>
<dbReference type="PROSITE" id="PS51832">
    <property type="entry name" value="HD_GYP"/>
    <property type="match status" value="1"/>
</dbReference>
<evidence type="ECO:0000256" key="2">
    <source>
        <dbReference type="PROSITE-ProRule" id="PRU00110"/>
    </source>
</evidence>
<dbReference type="PANTHER" id="PTHR43155">
    <property type="entry name" value="CYCLIC DI-GMP PHOSPHODIESTERASE PA4108-RELATED"/>
    <property type="match status" value="1"/>
</dbReference>
<name>A0A939DL49_9ALTE</name>
<dbReference type="SUPFAM" id="SSF109604">
    <property type="entry name" value="HD-domain/PDEase-like"/>
    <property type="match status" value="1"/>
</dbReference>
<feature type="modified residue" description="Phosphohistidine" evidence="2">
    <location>
        <position position="53"/>
    </location>
</feature>
<dbReference type="InterPro" id="IPR036641">
    <property type="entry name" value="HPT_dom_sf"/>
</dbReference>
<sequence>MQIFRHDELDDDILNDLLDEINELYEASEQTLMELELQPKDNELQRALFRSIHTIKGDLGLVNFSPMIPLLQHVEDLLDFLRKGQIRYTSTMSDLVLLTMDRVKLFVQSCIKSGQAEYDDLLYSLLVKQIARIRPDNPQEHDRLLSESVLLLDPTLDARPEHQAPQASAPDKITEQPLDDIGLTGEADDAEHRDIMFFRELMEPVERRSQYWGGRGDRIARLALYLNKLNGTPIAPNQLAVACYVHDFGMAFMPLELLHKPEPLEQAEFNLMRSHVYKSARLLEHLDQWNDARKIVIQHHERLDGSGYPLGLKEEDICEGAKLLAIVDTFDALTHARAHETHRKRPKKRAVMEINRVAPGQFCPKWLKVFNQAMANLLVRQDA</sequence>
<organism evidence="5 6">
    <name type="scientific">Bowmanella dokdonensis</name>
    <dbReference type="NCBI Taxonomy" id="751969"/>
    <lineage>
        <taxon>Bacteria</taxon>
        <taxon>Pseudomonadati</taxon>
        <taxon>Pseudomonadota</taxon>
        <taxon>Gammaproteobacteria</taxon>
        <taxon>Alteromonadales</taxon>
        <taxon>Alteromonadaceae</taxon>
        <taxon>Bowmanella</taxon>
    </lineage>
</organism>
<dbReference type="Pfam" id="PF13487">
    <property type="entry name" value="HD_5"/>
    <property type="match status" value="1"/>
</dbReference>
<dbReference type="RefSeq" id="WP_206571971.1">
    <property type="nucleotide sequence ID" value="NZ_JAFKCV010000001.1"/>
</dbReference>
<dbReference type="EMBL" id="JAFKCV010000001">
    <property type="protein sequence ID" value="MBN7823866.1"/>
    <property type="molecule type" value="Genomic_DNA"/>
</dbReference>
<evidence type="ECO:0000313" key="5">
    <source>
        <dbReference type="EMBL" id="MBN7823866.1"/>
    </source>
</evidence>
<dbReference type="Gene3D" id="1.10.3210.10">
    <property type="entry name" value="Hypothetical protein af1432"/>
    <property type="match status" value="1"/>
</dbReference>
<dbReference type="GO" id="GO:0008081">
    <property type="term" value="F:phosphoric diester hydrolase activity"/>
    <property type="evidence" value="ECO:0007669"/>
    <property type="project" value="UniProtKB-ARBA"/>
</dbReference>
<dbReference type="Pfam" id="PF01627">
    <property type="entry name" value="Hpt"/>
    <property type="match status" value="1"/>
</dbReference>
<dbReference type="Gene3D" id="1.20.120.160">
    <property type="entry name" value="HPT domain"/>
    <property type="match status" value="1"/>
</dbReference>
<evidence type="ECO:0000313" key="6">
    <source>
        <dbReference type="Proteomes" id="UP000664654"/>
    </source>
</evidence>
<feature type="domain" description="HPt" evidence="3">
    <location>
        <begin position="6"/>
        <end position="110"/>
    </location>
</feature>
<evidence type="ECO:0000259" key="4">
    <source>
        <dbReference type="PROSITE" id="PS51832"/>
    </source>
</evidence>
<dbReference type="PROSITE" id="PS50894">
    <property type="entry name" value="HPT"/>
    <property type="match status" value="1"/>
</dbReference>
<dbReference type="Proteomes" id="UP000664654">
    <property type="component" value="Unassembled WGS sequence"/>
</dbReference>
<dbReference type="CDD" id="cd00088">
    <property type="entry name" value="HPT"/>
    <property type="match status" value="1"/>
</dbReference>
<keyword evidence="6" id="KW-1185">Reference proteome</keyword>
<accession>A0A939DL49</accession>
<dbReference type="InterPro" id="IPR008207">
    <property type="entry name" value="Sig_transdc_His_kin_Hpt_dom"/>
</dbReference>